<protein>
    <submittedName>
        <fullName evidence="1">Uncharacterized protein</fullName>
    </submittedName>
</protein>
<reference evidence="1" key="1">
    <citation type="submission" date="2014-09" db="EMBL/GenBank/DDBJ databases">
        <authorList>
            <person name="Magalhaes I.L.F."/>
            <person name="Oliveira U."/>
            <person name="Santos F.R."/>
            <person name="Vidigal T.H.D.A."/>
            <person name="Brescovit A.D."/>
            <person name="Santos A.J."/>
        </authorList>
    </citation>
    <scope>NUCLEOTIDE SEQUENCE</scope>
    <source>
        <tissue evidence="1">Shoot tissue taken approximately 20 cm above the soil surface</tissue>
    </source>
</reference>
<reference evidence="1" key="2">
    <citation type="journal article" date="2015" name="Data Brief">
        <title>Shoot transcriptome of the giant reed, Arundo donax.</title>
        <authorList>
            <person name="Barrero R.A."/>
            <person name="Guerrero F.D."/>
            <person name="Moolhuijzen P."/>
            <person name="Goolsby J.A."/>
            <person name="Tidwell J."/>
            <person name="Bellgard S.E."/>
            <person name="Bellgard M.I."/>
        </authorList>
    </citation>
    <scope>NUCLEOTIDE SEQUENCE</scope>
    <source>
        <tissue evidence="1">Shoot tissue taken approximately 20 cm above the soil surface</tissue>
    </source>
</reference>
<dbReference type="AlphaFoldDB" id="A0A0A8YZ59"/>
<dbReference type="EMBL" id="GBRH01265461">
    <property type="protein sequence ID" value="JAD32434.1"/>
    <property type="molecule type" value="Transcribed_RNA"/>
</dbReference>
<accession>A0A0A8YZ59</accession>
<organism evidence="1">
    <name type="scientific">Arundo donax</name>
    <name type="common">Giant reed</name>
    <name type="synonym">Donax arundinaceus</name>
    <dbReference type="NCBI Taxonomy" id="35708"/>
    <lineage>
        <taxon>Eukaryota</taxon>
        <taxon>Viridiplantae</taxon>
        <taxon>Streptophyta</taxon>
        <taxon>Embryophyta</taxon>
        <taxon>Tracheophyta</taxon>
        <taxon>Spermatophyta</taxon>
        <taxon>Magnoliopsida</taxon>
        <taxon>Liliopsida</taxon>
        <taxon>Poales</taxon>
        <taxon>Poaceae</taxon>
        <taxon>PACMAD clade</taxon>
        <taxon>Arundinoideae</taxon>
        <taxon>Arundineae</taxon>
        <taxon>Arundo</taxon>
    </lineage>
</organism>
<evidence type="ECO:0000313" key="1">
    <source>
        <dbReference type="EMBL" id="JAD32434.1"/>
    </source>
</evidence>
<proteinExistence type="predicted"/>
<name>A0A0A8YZ59_ARUDO</name>
<sequence>MMLLCFLVVFLFLRYYTTMLLAIPVQIRRRRLIKMQAYPPPIECRHVHTLLLGVLRWDRCTRR</sequence>